<dbReference type="Gene3D" id="1.10.510.10">
    <property type="entry name" value="Transferase(Phosphotransferase) domain 1"/>
    <property type="match status" value="1"/>
</dbReference>
<evidence type="ECO:0000256" key="3">
    <source>
        <dbReference type="ARBA" id="ARBA00022840"/>
    </source>
</evidence>
<feature type="region of interest" description="Disordered" evidence="7">
    <location>
        <begin position="980"/>
        <end position="1043"/>
    </location>
</feature>
<dbReference type="PANTHER" id="PTHR45832:SF9">
    <property type="entry name" value="NON-SPECIFIC SERINE_THREONINE PROTEIN KINASE"/>
    <property type="match status" value="1"/>
</dbReference>
<dbReference type="SMART" id="SM00032">
    <property type="entry name" value="CCP"/>
    <property type="match status" value="1"/>
</dbReference>
<proteinExistence type="predicted"/>
<feature type="domain" description="Protein kinase" evidence="9">
    <location>
        <begin position="431"/>
        <end position="682"/>
    </location>
</feature>
<dbReference type="Pfam" id="PF00069">
    <property type="entry name" value="Pkinase"/>
    <property type="match status" value="1"/>
</dbReference>
<dbReference type="InterPro" id="IPR017441">
    <property type="entry name" value="Protein_kinase_ATP_BS"/>
</dbReference>
<dbReference type="EMBL" id="JAUPFM010000007">
    <property type="protein sequence ID" value="KAK2846589.1"/>
    <property type="molecule type" value="Genomic_DNA"/>
</dbReference>
<evidence type="ECO:0000256" key="7">
    <source>
        <dbReference type="SAM" id="MobiDB-lite"/>
    </source>
</evidence>
<dbReference type="FunFam" id="1.10.510.10:FF:000073">
    <property type="entry name" value="Non-specific serine/threonine protein kinase"/>
    <property type="match status" value="1"/>
</dbReference>
<feature type="transmembrane region" description="Helical" evidence="8">
    <location>
        <begin position="40"/>
        <end position="67"/>
    </location>
</feature>
<dbReference type="PANTHER" id="PTHR45832">
    <property type="entry name" value="SERINE/THREONINE-PROTEIN KINASE SAMKA-RELATED-RELATED"/>
    <property type="match status" value="1"/>
</dbReference>
<keyword evidence="8" id="KW-0812">Transmembrane</keyword>
<evidence type="ECO:0000313" key="12">
    <source>
        <dbReference type="Proteomes" id="UP001187415"/>
    </source>
</evidence>
<feature type="disulfide bond" evidence="5">
    <location>
        <begin position="849"/>
        <end position="876"/>
    </location>
</feature>
<feature type="compositionally biased region" description="Polar residues" evidence="7">
    <location>
        <begin position="984"/>
        <end position="994"/>
    </location>
</feature>
<gene>
    <name evidence="11" type="ORF">Q5P01_009588</name>
</gene>
<comment type="caution">
    <text evidence="5">Lacks conserved residue(s) required for the propagation of feature annotation.</text>
</comment>
<feature type="compositionally biased region" description="Polar residues" evidence="7">
    <location>
        <begin position="888"/>
        <end position="897"/>
    </location>
</feature>
<evidence type="ECO:0000259" key="10">
    <source>
        <dbReference type="PROSITE" id="PS50923"/>
    </source>
</evidence>
<dbReference type="FunFam" id="3.30.200.20:FF:000141">
    <property type="entry name" value="Non-specific serine/threonine protein kinase"/>
    <property type="match status" value="1"/>
</dbReference>
<feature type="compositionally biased region" description="Basic and acidic residues" evidence="7">
    <location>
        <begin position="402"/>
        <end position="412"/>
    </location>
</feature>
<dbReference type="Gene3D" id="3.30.200.20">
    <property type="entry name" value="Phosphorylase Kinase, domain 1"/>
    <property type="match status" value="1"/>
</dbReference>
<keyword evidence="12" id="KW-1185">Reference proteome</keyword>
<evidence type="ECO:0000256" key="5">
    <source>
        <dbReference type="PROSITE-ProRule" id="PRU00302"/>
    </source>
</evidence>
<comment type="caution">
    <text evidence="11">The sequence shown here is derived from an EMBL/GenBank/DDBJ whole genome shotgun (WGS) entry which is preliminary data.</text>
</comment>
<feature type="region of interest" description="Disordered" evidence="7">
    <location>
        <begin position="877"/>
        <end position="897"/>
    </location>
</feature>
<dbReference type="CDD" id="cd00033">
    <property type="entry name" value="CCP"/>
    <property type="match status" value="1"/>
</dbReference>
<feature type="domain" description="Sushi" evidence="10">
    <location>
        <begin position="829"/>
        <end position="878"/>
    </location>
</feature>
<feature type="compositionally biased region" description="Low complexity" evidence="7">
    <location>
        <begin position="335"/>
        <end position="350"/>
    </location>
</feature>
<feature type="compositionally biased region" description="Pro residues" evidence="7">
    <location>
        <begin position="374"/>
        <end position="394"/>
    </location>
</feature>
<dbReference type="AlphaFoldDB" id="A0AA88MWC9"/>
<evidence type="ECO:0000256" key="1">
    <source>
        <dbReference type="ARBA" id="ARBA00012513"/>
    </source>
</evidence>
<feature type="compositionally biased region" description="Basic and acidic residues" evidence="7">
    <location>
        <begin position="1020"/>
        <end position="1032"/>
    </location>
</feature>
<name>A0AA88MWC9_CHASR</name>
<feature type="region of interest" description="Disordered" evidence="7">
    <location>
        <begin position="717"/>
        <end position="741"/>
    </location>
</feature>
<dbReference type="InterPro" id="IPR000719">
    <property type="entry name" value="Prot_kinase_dom"/>
</dbReference>
<dbReference type="SUPFAM" id="SSF56112">
    <property type="entry name" value="Protein kinase-like (PK-like)"/>
    <property type="match status" value="1"/>
</dbReference>
<evidence type="ECO:0000256" key="8">
    <source>
        <dbReference type="SAM" id="Phobius"/>
    </source>
</evidence>
<keyword evidence="3 6" id="KW-0067">ATP-binding</keyword>
<reference evidence="11" key="1">
    <citation type="submission" date="2023-07" db="EMBL/GenBank/DDBJ databases">
        <title>Chromosome-level Genome Assembly of Striped Snakehead (Channa striata).</title>
        <authorList>
            <person name="Liu H."/>
        </authorList>
    </citation>
    <scope>NUCLEOTIDE SEQUENCE</scope>
    <source>
        <strain evidence="11">Gz</strain>
        <tissue evidence="11">Muscle</tissue>
    </source>
</reference>
<dbReference type="CDD" id="cd06648">
    <property type="entry name" value="STKc_PAK_II"/>
    <property type="match status" value="1"/>
</dbReference>
<feature type="compositionally biased region" description="Polar residues" evidence="7">
    <location>
        <begin position="320"/>
        <end position="334"/>
    </location>
</feature>
<dbReference type="Pfam" id="PF00084">
    <property type="entry name" value="Sushi"/>
    <property type="match status" value="1"/>
</dbReference>
<keyword evidence="5" id="KW-0768">Sushi</keyword>
<evidence type="ECO:0000256" key="6">
    <source>
        <dbReference type="PROSITE-ProRule" id="PRU10141"/>
    </source>
</evidence>
<dbReference type="PROSITE" id="PS00107">
    <property type="entry name" value="PROTEIN_KINASE_ATP"/>
    <property type="match status" value="1"/>
</dbReference>
<dbReference type="PROSITE" id="PS50923">
    <property type="entry name" value="SUSHI"/>
    <property type="match status" value="1"/>
</dbReference>
<dbReference type="Gene3D" id="2.10.70.10">
    <property type="entry name" value="Complement Module, domain 1"/>
    <property type="match status" value="1"/>
</dbReference>
<dbReference type="GO" id="GO:0005524">
    <property type="term" value="F:ATP binding"/>
    <property type="evidence" value="ECO:0007669"/>
    <property type="project" value="UniProtKB-UniRule"/>
</dbReference>
<sequence>MKAAGRQVPVTAEKLNGDMKRRPSYPGELRAKHANMSTKIWVKVAMAIAYFLCVSVAAFILVVYYVFFWTPDPSSNSTSTGAPNRTEGKLIPTRWWQRKPVSSQSLCESDVRLQLPQPSSCSPKRKNLSLIEDTAKRPKPFIDATVITTVEPRKTIVRGNKMAVDGSLTWLLDEFDTMSVTRSNSLRRGSPPIQPRRDSSSSGGGGGQENGDPHHRHYSHSDRQDRDRARADHQSGGEPRQAQRAVHPPHRDEESRVGPNSSPEAKSPAEPTGSDRTQAHPLPPTETENIETGARNRWVTGINRVITGQSQATCEGGRSPTGQQVRHPESSPQNGPSSGSTRGSSSSKPPVSHPHPHHTSHPSLTPEATQLPHTPHPNVPAPRPPVPSGPPTSGAPPQGRSPQREPQRVSHEQFRAALQMVVDPGDPRTYLDHYIKIGEGSTGIVCIATVKTTGKLVAVKKMDLRKQQRRELLFNEVVIMRDYHHENVVEMYNSYLVGDELWVVMEFLEGGALTDIVTHTRMNEEQIATVCLSVLKALSVLHIQGVIHRDIKSDSILLTHDGRVKLSDFGFCAQVSKEVQRRKSLVGTPYWMAPELISRLPYGPEVDIWSLGIMVIEMVDGEPPYFNEPPLKAMKMIRDNLPPKLKNLHKVSPLLKGFLDRMLVRDPAQRATASELLKHPFLVGLNPATGLSTDCWSFLSWGAVTCLSLLEYDGAAQQQQQQQRPTADRRSDPSELGVLQPAPLLRAKNESRLRSSTVRLRASEPDHTAAAWFSALRKTCLMSASVLHPWPRGRVSLVCGLLLLASSPLLAAGRLSNCTHPLVSEHGGFRCDPSPCRGFPQKSSIHFFCEPGYHISNKVRVSRCHHGRWQPPIPACVPDKESPKVQRNADSAQNESMPSMATTAVGVSIFLLTTTACLVVKSRLYPCQSHGRRSSDQLDLMVDGLPVPLPSYEEAVYGSWGQRLPACSAPGPTQLLLSQEAPGHQQSPLNNQADGSHRPLLSSQSPDNPPPPYEEVQSAQRRDRTSDGDVRQLHVVLSGDKDT</sequence>
<accession>A0AA88MWC9</accession>
<protein>
    <recommendedName>
        <fullName evidence="1">non-specific serine/threonine protein kinase</fullName>
        <ecNumber evidence="1">2.7.11.1</ecNumber>
    </recommendedName>
</protein>
<dbReference type="InterPro" id="IPR051931">
    <property type="entry name" value="PAK3-like"/>
</dbReference>
<dbReference type="InterPro" id="IPR035976">
    <property type="entry name" value="Sushi/SCR/CCP_sf"/>
</dbReference>
<feature type="region of interest" description="Disordered" evidence="7">
    <location>
        <begin position="182"/>
        <end position="412"/>
    </location>
</feature>
<feature type="compositionally biased region" description="Basic and acidic residues" evidence="7">
    <location>
        <begin position="219"/>
        <end position="235"/>
    </location>
</feature>
<dbReference type="EC" id="2.7.11.1" evidence="1"/>
<keyword evidence="8" id="KW-0472">Membrane</keyword>
<dbReference type="GO" id="GO:0004674">
    <property type="term" value="F:protein serine/threonine kinase activity"/>
    <property type="evidence" value="ECO:0007669"/>
    <property type="project" value="UniProtKB-EC"/>
</dbReference>
<dbReference type="PROSITE" id="PS50011">
    <property type="entry name" value="PROTEIN_KINASE_DOM"/>
    <property type="match status" value="1"/>
</dbReference>
<dbReference type="InterPro" id="IPR029162">
    <property type="entry name" value="InaF-motif"/>
</dbReference>
<dbReference type="InterPro" id="IPR011009">
    <property type="entry name" value="Kinase-like_dom_sf"/>
</dbReference>
<evidence type="ECO:0000313" key="11">
    <source>
        <dbReference type="EMBL" id="KAK2846589.1"/>
    </source>
</evidence>
<keyword evidence="2 6" id="KW-0547">Nucleotide-binding</keyword>
<dbReference type="Pfam" id="PF15018">
    <property type="entry name" value="InaF-motif"/>
    <property type="match status" value="1"/>
</dbReference>
<keyword evidence="8" id="KW-1133">Transmembrane helix</keyword>
<dbReference type="SUPFAM" id="SSF57535">
    <property type="entry name" value="Complement control module/SCR domain"/>
    <property type="match status" value="1"/>
</dbReference>
<evidence type="ECO:0000256" key="2">
    <source>
        <dbReference type="ARBA" id="ARBA00022741"/>
    </source>
</evidence>
<evidence type="ECO:0000256" key="4">
    <source>
        <dbReference type="ARBA" id="ARBA00023157"/>
    </source>
</evidence>
<organism evidence="11 12">
    <name type="scientific">Channa striata</name>
    <name type="common">Snakehead murrel</name>
    <name type="synonym">Ophicephalus striatus</name>
    <dbReference type="NCBI Taxonomy" id="64152"/>
    <lineage>
        <taxon>Eukaryota</taxon>
        <taxon>Metazoa</taxon>
        <taxon>Chordata</taxon>
        <taxon>Craniata</taxon>
        <taxon>Vertebrata</taxon>
        <taxon>Euteleostomi</taxon>
        <taxon>Actinopterygii</taxon>
        <taxon>Neopterygii</taxon>
        <taxon>Teleostei</taxon>
        <taxon>Neoteleostei</taxon>
        <taxon>Acanthomorphata</taxon>
        <taxon>Anabantaria</taxon>
        <taxon>Anabantiformes</taxon>
        <taxon>Channoidei</taxon>
        <taxon>Channidae</taxon>
        <taxon>Channa</taxon>
    </lineage>
</organism>
<keyword evidence="4 5" id="KW-1015">Disulfide bond</keyword>
<feature type="binding site" evidence="6">
    <location>
        <position position="461"/>
    </location>
    <ligand>
        <name>ATP</name>
        <dbReference type="ChEBI" id="CHEBI:30616"/>
    </ligand>
</feature>
<dbReference type="Proteomes" id="UP001187415">
    <property type="component" value="Unassembled WGS sequence"/>
</dbReference>
<evidence type="ECO:0000259" key="9">
    <source>
        <dbReference type="PROSITE" id="PS50011"/>
    </source>
</evidence>
<dbReference type="InterPro" id="IPR000436">
    <property type="entry name" value="Sushi_SCR_CCP_dom"/>
</dbReference>